<reference evidence="1" key="1">
    <citation type="journal article" date="2023" name="GigaByte">
        <title>Genome assembly of the bearded iris, Iris pallida Lam.</title>
        <authorList>
            <person name="Bruccoleri R.E."/>
            <person name="Oakeley E.J."/>
            <person name="Faust A.M.E."/>
            <person name="Altorfer M."/>
            <person name="Dessus-Babus S."/>
            <person name="Burckhardt D."/>
            <person name="Oertli M."/>
            <person name="Naumann U."/>
            <person name="Petersen F."/>
            <person name="Wong J."/>
        </authorList>
    </citation>
    <scope>NUCLEOTIDE SEQUENCE</scope>
    <source>
        <strain evidence="1">GSM-AAB239-AS_SAM_17_03QT</strain>
    </source>
</reference>
<organism evidence="1 2">
    <name type="scientific">Iris pallida</name>
    <name type="common">Sweet iris</name>
    <dbReference type="NCBI Taxonomy" id="29817"/>
    <lineage>
        <taxon>Eukaryota</taxon>
        <taxon>Viridiplantae</taxon>
        <taxon>Streptophyta</taxon>
        <taxon>Embryophyta</taxon>
        <taxon>Tracheophyta</taxon>
        <taxon>Spermatophyta</taxon>
        <taxon>Magnoliopsida</taxon>
        <taxon>Liliopsida</taxon>
        <taxon>Asparagales</taxon>
        <taxon>Iridaceae</taxon>
        <taxon>Iridoideae</taxon>
        <taxon>Irideae</taxon>
        <taxon>Iris</taxon>
    </lineage>
</organism>
<name>A0AAX6HS42_IRIPA</name>
<keyword evidence="2" id="KW-1185">Reference proteome</keyword>
<proteinExistence type="predicted"/>
<accession>A0AAX6HS42</accession>
<evidence type="ECO:0000313" key="2">
    <source>
        <dbReference type="Proteomes" id="UP001140949"/>
    </source>
</evidence>
<reference evidence="1" key="2">
    <citation type="submission" date="2023-04" db="EMBL/GenBank/DDBJ databases">
        <authorList>
            <person name="Bruccoleri R.E."/>
            <person name="Oakeley E.J."/>
            <person name="Faust A.-M."/>
            <person name="Dessus-Babus S."/>
            <person name="Altorfer M."/>
            <person name="Burckhardt D."/>
            <person name="Oertli M."/>
            <person name="Naumann U."/>
            <person name="Petersen F."/>
            <person name="Wong J."/>
        </authorList>
    </citation>
    <scope>NUCLEOTIDE SEQUENCE</scope>
    <source>
        <strain evidence="1">GSM-AAB239-AS_SAM_17_03QT</strain>
        <tissue evidence="1">Leaf</tissue>
    </source>
</reference>
<protein>
    <submittedName>
        <fullName evidence="1">Uncharacterized protein</fullName>
    </submittedName>
</protein>
<evidence type="ECO:0000313" key="1">
    <source>
        <dbReference type="EMBL" id="KAJ6843511.1"/>
    </source>
</evidence>
<comment type="caution">
    <text evidence="1">The sequence shown here is derived from an EMBL/GenBank/DDBJ whole genome shotgun (WGS) entry which is preliminary data.</text>
</comment>
<dbReference type="EMBL" id="JANAVB010007199">
    <property type="protein sequence ID" value="KAJ6843511.1"/>
    <property type="molecule type" value="Genomic_DNA"/>
</dbReference>
<dbReference type="Proteomes" id="UP001140949">
    <property type="component" value="Unassembled WGS sequence"/>
</dbReference>
<gene>
    <name evidence="1" type="ORF">M6B38_296990</name>
</gene>
<sequence>MKTQSFPNNIDSRDFSNKSINRLTNARSCDVIVSVN</sequence>
<dbReference type="AlphaFoldDB" id="A0AAX6HS42"/>